<dbReference type="AlphaFoldDB" id="A0A2S2D0P1"/>
<organism evidence="1 2">
    <name type="scientific">Azospirillum thermophilum</name>
    <dbReference type="NCBI Taxonomy" id="2202148"/>
    <lineage>
        <taxon>Bacteria</taxon>
        <taxon>Pseudomonadati</taxon>
        <taxon>Pseudomonadota</taxon>
        <taxon>Alphaproteobacteria</taxon>
        <taxon>Rhodospirillales</taxon>
        <taxon>Azospirillaceae</taxon>
        <taxon>Azospirillum</taxon>
    </lineage>
</organism>
<evidence type="ECO:0000313" key="1">
    <source>
        <dbReference type="EMBL" id="AWK90331.1"/>
    </source>
</evidence>
<geneLocation type="plasmid" evidence="1 2">
    <name>unnamed5</name>
</geneLocation>
<sequence>MELTRMARDLDLDRKIRRAAAKGMPIEEICARYQLALQRVVRVLPMVPAPPAAAVVEPVAAPVPEPPAVTPVVAPEPIQDVDLAPLPPDDTRLLDYLRRVAQGNLPCPSLTTLGDLVGRGDNWAAAALQRLEASRHIVVERRAGGRRRIKVDGLWSDWSASNWRRTRMAPPASETLIDQARRHLMSRDHVVVGAGEGLYKINGRIRSADELVAMANRSLAAIGKQPLSTAGPS</sequence>
<proteinExistence type="predicted"/>
<keyword evidence="2" id="KW-1185">Reference proteome</keyword>
<dbReference type="RefSeq" id="WP_109334541.1">
    <property type="nucleotide sequence ID" value="NZ_CP029360.1"/>
</dbReference>
<accession>A0A2S2D0P1</accession>
<reference evidence="2" key="1">
    <citation type="submission" date="2018-05" db="EMBL/GenBank/DDBJ databases">
        <title>Azospirillum thermophila sp. nov., a novel isolated from hot spring.</title>
        <authorList>
            <person name="Zhao Z."/>
        </authorList>
    </citation>
    <scope>NUCLEOTIDE SEQUENCE [LARGE SCALE GENOMIC DNA]</scope>
    <source>
        <strain evidence="2">CFH 70021</strain>
        <plasmid evidence="2">unnamed5</plasmid>
    </source>
</reference>
<dbReference type="KEGG" id="azz:DEW08_30410"/>
<dbReference type="EMBL" id="CP029360">
    <property type="protein sequence ID" value="AWK90331.1"/>
    <property type="molecule type" value="Genomic_DNA"/>
</dbReference>
<evidence type="ECO:0000313" key="2">
    <source>
        <dbReference type="Proteomes" id="UP000245629"/>
    </source>
</evidence>
<gene>
    <name evidence="1" type="ORF">DEW08_30410</name>
</gene>
<name>A0A2S2D0P1_9PROT</name>
<keyword evidence="1" id="KW-0614">Plasmid</keyword>
<dbReference type="Proteomes" id="UP000245629">
    <property type="component" value="Plasmid unnamed5"/>
</dbReference>
<protein>
    <submittedName>
        <fullName evidence="1">Uncharacterized protein</fullName>
    </submittedName>
</protein>